<evidence type="ECO:0000256" key="1">
    <source>
        <dbReference type="ARBA" id="ARBA00004141"/>
    </source>
</evidence>
<feature type="transmembrane region" description="Helical" evidence="5">
    <location>
        <begin position="356"/>
        <end position="378"/>
    </location>
</feature>
<dbReference type="PANTHER" id="PTHR23514">
    <property type="entry name" value="BYPASS OF STOP CODON PROTEIN 6"/>
    <property type="match status" value="1"/>
</dbReference>
<dbReference type="EMBL" id="SLXQ01000010">
    <property type="protein sequence ID" value="TCP48532.1"/>
    <property type="molecule type" value="Genomic_DNA"/>
</dbReference>
<organism evidence="6 7">
    <name type="scientific">Tamaricihabitans halophyticus</name>
    <dbReference type="NCBI Taxonomy" id="1262583"/>
    <lineage>
        <taxon>Bacteria</taxon>
        <taxon>Bacillati</taxon>
        <taxon>Actinomycetota</taxon>
        <taxon>Actinomycetes</taxon>
        <taxon>Pseudonocardiales</taxon>
        <taxon>Pseudonocardiaceae</taxon>
        <taxon>Tamaricihabitans</taxon>
    </lineage>
</organism>
<feature type="transmembrane region" description="Helical" evidence="5">
    <location>
        <begin position="295"/>
        <end position="320"/>
    </location>
</feature>
<dbReference type="PANTHER" id="PTHR23514:SF13">
    <property type="entry name" value="INNER MEMBRANE PROTEIN YBJJ"/>
    <property type="match status" value="1"/>
</dbReference>
<feature type="transmembrane region" description="Helical" evidence="5">
    <location>
        <begin position="332"/>
        <end position="350"/>
    </location>
</feature>
<feature type="transmembrane region" description="Helical" evidence="5">
    <location>
        <begin position="130"/>
        <end position="151"/>
    </location>
</feature>
<evidence type="ECO:0000313" key="6">
    <source>
        <dbReference type="EMBL" id="TCP48532.1"/>
    </source>
</evidence>
<protein>
    <submittedName>
        <fullName evidence="6">MFS transporter</fullName>
    </submittedName>
</protein>
<dbReference type="CDD" id="cd17393">
    <property type="entry name" value="MFS_MosC_like"/>
    <property type="match status" value="1"/>
</dbReference>
<dbReference type="InterPro" id="IPR051788">
    <property type="entry name" value="MFS_Transporter"/>
</dbReference>
<dbReference type="AlphaFoldDB" id="A0A4R2QH11"/>
<evidence type="ECO:0000313" key="7">
    <source>
        <dbReference type="Proteomes" id="UP000294911"/>
    </source>
</evidence>
<comment type="caution">
    <text evidence="6">The sequence shown here is derived from an EMBL/GenBank/DDBJ whole genome shotgun (WGS) entry which is preliminary data.</text>
</comment>
<keyword evidence="2 5" id="KW-0812">Transmembrane</keyword>
<accession>A0A4R2QH11</accession>
<name>A0A4R2QH11_9PSEU</name>
<dbReference type="RefSeq" id="WP_132878811.1">
    <property type="nucleotide sequence ID" value="NZ_SLXQ01000010.1"/>
</dbReference>
<keyword evidence="7" id="KW-1185">Reference proteome</keyword>
<sequence length="396" mass="39594">MWFARTAVFVVFGLNGFAYGTWAPRVPALADQVGAQVGALGLALLGASVGMVIAASVTGRICAAVGARAVVLASVIACYAVLPVLGLVESPFALGIVLCGLGMGIGALDVSMNVAGVTVGRMLDRPMMPVFHAGFSFGGLFGAAGAAGAAWLRLPPLQHFLIITAVGILVVLLLIRFVPNEAGAGQPALAAASSGPAPIRRPVLWLLAAVALCSAIAEGTSADWSALFLVTERGVSEGSAAIAYGAFSIAMAIARLFGERMERRFGSTRLVVLASATAAAGLLCAALIAHPAAGYLGFILAGGGLAYSFPVALGLAGAAGQRADGGGGEREIGLVTTIAYSGFLTGPPLIGMLAHVSSLAVAVGTAGLIAALIVPAVLGARAARRAERAHIVEPVH</sequence>
<feature type="transmembrane region" description="Helical" evidence="5">
    <location>
        <begin position="94"/>
        <end position="118"/>
    </location>
</feature>
<keyword evidence="3 5" id="KW-1133">Transmembrane helix</keyword>
<keyword evidence="4 5" id="KW-0472">Membrane</keyword>
<dbReference type="GO" id="GO:0016020">
    <property type="term" value="C:membrane"/>
    <property type="evidence" value="ECO:0007669"/>
    <property type="project" value="UniProtKB-SubCell"/>
</dbReference>
<dbReference type="InterPro" id="IPR036259">
    <property type="entry name" value="MFS_trans_sf"/>
</dbReference>
<dbReference type="Gene3D" id="1.20.1250.20">
    <property type="entry name" value="MFS general substrate transporter like domains"/>
    <property type="match status" value="2"/>
</dbReference>
<comment type="subcellular location">
    <subcellularLocation>
        <location evidence="1">Membrane</location>
        <topology evidence="1">Multi-pass membrane protein</topology>
    </subcellularLocation>
</comment>
<reference evidence="6 7" key="1">
    <citation type="submission" date="2019-03" db="EMBL/GenBank/DDBJ databases">
        <title>Genomic Encyclopedia of Type Strains, Phase IV (KMG-IV): sequencing the most valuable type-strain genomes for metagenomic binning, comparative biology and taxonomic classification.</title>
        <authorList>
            <person name="Goeker M."/>
        </authorList>
    </citation>
    <scope>NUCLEOTIDE SEQUENCE [LARGE SCALE GENOMIC DNA]</scope>
    <source>
        <strain evidence="6 7">DSM 45765</strain>
    </source>
</reference>
<dbReference type="InterPro" id="IPR011701">
    <property type="entry name" value="MFS"/>
</dbReference>
<evidence type="ECO:0000256" key="2">
    <source>
        <dbReference type="ARBA" id="ARBA00022692"/>
    </source>
</evidence>
<proteinExistence type="predicted"/>
<feature type="transmembrane region" description="Helical" evidence="5">
    <location>
        <begin position="157"/>
        <end position="178"/>
    </location>
</feature>
<evidence type="ECO:0000256" key="4">
    <source>
        <dbReference type="ARBA" id="ARBA00023136"/>
    </source>
</evidence>
<dbReference type="SUPFAM" id="SSF103473">
    <property type="entry name" value="MFS general substrate transporter"/>
    <property type="match status" value="1"/>
</dbReference>
<dbReference type="Proteomes" id="UP000294911">
    <property type="component" value="Unassembled WGS sequence"/>
</dbReference>
<evidence type="ECO:0000256" key="3">
    <source>
        <dbReference type="ARBA" id="ARBA00022989"/>
    </source>
</evidence>
<feature type="transmembrane region" description="Helical" evidence="5">
    <location>
        <begin position="241"/>
        <end position="258"/>
    </location>
</feature>
<dbReference type="OrthoDB" id="151222at2"/>
<dbReference type="Pfam" id="PF07690">
    <property type="entry name" value="MFS_1"/>
    <property type="match status" value="1"/>
</dbReference>
<feature type="transmembrane region" description="Helical" evidence="5">
    <location>
        <begin position="270"/>
        <end position="289"/>
    </location>
</feature>
<feature type="transmembrane region" description="Helical" evidence="5">
    <location>
        <begin position="69"/>
        <end position="88"/>
    </location>
</feature>
<evidence type="ECO:0000256" key="5">
    <source>
        <dbReference type="SAM" id="Phobius"/>
    </source>
</evidence>
<feature type="transmembrane region" description="Helical" evidence="5">
    <location>
        <begin position="203"/>
        <end position="221"/>
    </location>
</feature>
<feature type="transmembrane region" description="Helical" evidence="5">
    <location>
        <begin position="34"/>
        <end position="57"/>
    </location>
</feature>
<gene>
    <name evidence="6" type="ORF">EV191_11090</name>
</gene>
<dbReference type="GO" id="GO:0022857">
    <property type="term" value="F:transmembrane transporter activity"/>
    <property type="evidence" value="ECO:0007669"/>
    <property type="project" value="InterPro"/>
</dbReference>